<protein>
    <submittedName>
        <fullName evidence="2">Uncharacterized protein</fullName>
    </submittedName>
</protein>
<sequence>MDSNDGEDDQDYETKTITPSEDIDVAHDVDMLRMERMDDDSIYVAGYTDGDDEPDYRYWFICTDDGLRIDSEKHPEGM</sequence>
<dbReference type="KEGG" id="hsal:JMJ58_03760"/>
<keyword evidence="3" id="KW-1185">Reference proteome</keyword>
<evidence type="ECO:0000256" key="1">
    <source>
        <dbReference type="SAM" id="MobiDB-lite"/>
    </source>
</evidence>
<dbReference type="Proteomes" id="UP000637819">
    <property type="component" value="Chromosome"/>
</dbReference>
<name>A0A8T8E2D9_9EURY</name>
<evidence type="ECO:0000313" key="3">
    <source>
        <dbReference type="Proteomes" id="UP000637819"/>
    </source>
</evidence>
<feature type="compositionally biased region" description="Acidic residues" evidence="1">
    <location>
        <begin position="1"/>
        <end position="11"/>
    </location>
</feature>
<dbReference type="OrthoDB" id="375970at2157"/>
<evidence type="ECO:0000313" key="2">
    <source>
        <dbReference type="EMBL" id="QRV16025.1"/>
    </source>
</evidence>
<dbReference type="RefSeq" id="WP_204748408.1">
    <property type="nucleotide sequence ID" value="NZ_CP069188.1"/>
</dbReference>
<feature type="region of interest" description="Disordered" evidence="1">
    <location>
        <begin position="1"/>
        <end position="20"/>
    </location>
</feature>
<organism evidence="2 3">
    <name type="scientific">Haloterrigena salifodinae</name>
    <dbReference type="NCBI Taxonomy" id="2675099"/>
    <lineage>
        <taxon>Archaea</taxon>
        <taxon>Methanobacteriati</taxon>
        <taxon>Methanobacteriota</taxon>
        <taxon>Stenosarchaea group</taxon>
        <taxon>Halobacteria</taxon>
        <taxon>Halobacteriales</taxon>
        <taxon>Natrialbaceae</taxon>
        <taxon>Haloterrigena</taxon>
    </lineage>
</organism>
<reference evidence="2 3" key="1">
    <citation type="submission" date="2021-01" db="EMBL/GenBank/DDBJ databases">
        <title>Genome Sequence and Methylation Pattern of Haloterrigena salifodinae BOL5-1, An Extremely Halophilic Archaeon from a Bolivian Salt Mine.</title>
        <authorList>
            <person name="DasSarma P."/>
            <person name="Anton B.P."/>
            <person name="DasSarma S.L."/>
            <person name="von Ehrenheim H.A.L."/>
            <person name="Martinez F.L."/>
            <person name="Guzman D."/>
            <person name="Roberts R.J."/>
            <person name="DasSarma S."/>
        </authorList>
    </citation>
    <scope>NUCLEOTIDE SEQUENCE [LARGE SCALE GENOMIC DNA]</scope>
    <source>
        <strain evidence="2 3">BOL5-1</strain>
    </source>
</reference>
<gene>
    <name evidence="2" type="ORF">JMJ58_03760</name>
</gene>
<dbReference type="EMBL" id="CP069188">
    <property type="protein sequence ID" value="QRV16025.1"/>
    <property type="molecule type" value="Genomic_DNA"/>
</dbReference>
<dbReference type="GeneID" id="62874210"/>
<dbReference type="AlphaFoldDB" id="A0A8T8E2D9"/>
<accession>A0A8T8E2D9</accession>
<proteinExistence type="predicted"/>